<dbReference type="Proteomes" id="UP001174936">
    <property type="component" value="Unassembled WGS sequence"/>
</dbReference>
<sequence>MRQSVSVAAAVSLLASSASAQNMLRFACSQLVVDRVDPIVNPGQRYTPHLHQIVGGNSFNLTMEPVKYDPAERSTCTSCSFTQDLSNYWTAVMFFKHKNGSYMRVPQTGNGGPQGKLINDGGLDVYYMQQGKITSFKPGFRMIAGNAANTEDSKVSKANICHRCWNRPDENTFVGGAPCTGSDTVGIPSSKDCQMIRQTLIFPHCWDGKNLDSPDHKAHMAYGQGTGATGGGACPSSHPVKVPQVMYELMWDARKIDRSWWPESGNPYTYSMNIGYYSGAAAHGDYVFGWKGDSLQKAMDKQCNLNRDCPAAGLTAQTPEKYNACKIKQQAPEPVDGWLKAMPMGEMAIKA</sequence>
<name>A0AA40CTR6_9PEZI</name>
<feature type="domain" description="DUF1996" evidence="2">
    <location>
        <begin position="37"/>
        <end position="290"/>
    </location>
</feature>
<dbReference type="Pfam" id="PF09362">
    <property type="entry name" value="DUF1996"/>
    <property type="match status" value="1"/>
</dbReference>
<evidence type="ECO:0000313" key="3">
    <source>
        <dbReference type="EMBL" id="KAK0651065.1"/>
    </source>
</evidence>
<dbReference type="InterPro" id="IPR018535">
    <property type="entry name" value="DUF1996"/>
</dbReference>
<comment type="caution">
    <text evidence="3">The sequence shown here is derived from an EMBL/GenBank/DDBJ whole genome shotgun (WGS) entry which is preliminary data.</text>
</comment>
<organism evidence="3 4">
    <name type="scientific">Cercophora newfieldiana</name>
    <dbReference type="NCBI Taxonomy" id="92897"/>
    <lineage>
        <taxon>Eukaryota</taxon>
        <taxon>Fungi</taxon>
        <taxon>Dikarya</taxon>
        <taxon>Ascomycota</taxon>
        <taxon>Pezizomycotina</taxon>
        <taxon>Sordariomycetes</taxon>
        <taxon>Sordariomycetidae</taxon>
        <taxon>Sordariales</taxon>
        <taxon>Lasiosphaeriaceae</taxon>
        <taxon>Cercophora</taxon>
    </lineage>
</organism>
<evidence type="ECO:0000313" key="4">
    <source>
        <dbReference type="Proteomes" id="UP001174936"/>
    </source>
</evidence>
<proteinExistence type="predicted"/>
<dbReference type="PANTHER" id="PTHR43662">
    <property type="match status" value="1"/>
</dbReference>
<keyword evidence="1" id="KW-0732">Signal</keyword>
<evidence type="ECO:0000256" key="1">
    <source>
        <dbReference type="SAM" id="SignalP"/>
    </source>
</evidence>
<keyword evidence="4" id="KW-1185">Reference proteome</keyword>
<accession>A0AA40CTR6</accession>
<feature type="signal peptide" evidence="1">
    <location>
        <begin position="1"/>
        <end position="20"/>
    </location>
</feature>
<dbReference type="EMBL" id="JAULSV010000002">
    <property type="protein sequence ID" value="KAK0651065.1"/>
    <property type="molecule type" value="Genomic_DNA"/>
</dbReference>
<reference evidence="3" key="1">
    <citation type="submission" date="2023-06" db="EMBL/GenBank/DDBJ databases">
        <title>Genome-scale phylogeny and comparative genomics of the fungal order Sordariales.</title>
        <authorList>
            <consortium name="Lawrence Berkeley National Laboratory"/>
            <person name="Hensen N."/>
            <person name="Bonometti L."/>
            <person name="Westerberg I."/>
            <person name="Brannstrom I.O."/>
            <person name="Guillou S."/>
            <person name="Cros-Aarteil S."/>
            <person name="Calhoun S."/>
            <person name="Haridas S."/>
            <person name="Kuo A."/>
            <person name="Mondo S."/>
            <person name="Pangilinan J."/>
            <person name="Riley R."/>
            <person name="Labutti K."/>
            <person name="Andreopoulos B."/>
            <person name="Lipzen A."/>
            <person name="Chen C."/>
            <person name="Yanf M."/>
            <person name="Daum C."/>
            <person name="Ng V."/>
            <person name="Clum A."/>
            <person name="Steindorff A."/>
            <person name="Ohm R."/>
            <person name="Martin F."/>
            <person name="Silar P."/>
            <person name="Natvig D."/>
            <person name="Lalanne C."/>
            <person name="Gautier V."/>
            <person name="Ament-Velasquez S.L."/>
            <person name="Kruys A."/>
            <person name="Hutchinson M.I."/>
            <person name="Powell A.J."/>
            <person name="Barry K."/>
            <person name="Miller A.N."/>
            <person name="Grigoriev I.V."/>
            <person name="Debuchy R."/>
            <person name="Gladieux P."/>
            <person name="Thoren M.H."/>
            <person name="Johannesson H."/>
        </authorList>
    </citation>
    <scope>NUCLEOTIDE SEQUENCE</scope>
    <source>
        <strain evidence="3">SMH2532-1</strain>
    </source>
</reference>
<evidence type="ECO:0000259" key="2">
    <source>
        <dbReference type="Pfam" id="PF09362"/>
    </source>
</evidence>
<dbReference type="PANTHER" id="PTHR43662:SF4">
    <property type="entry name" value="DUF1996 DOMAIN-CONTAINING PROTEIN"/>
    <property type="match status" value="1"/>
</dbReference>
<protein>
    <recommendedName>
        <fullName evidence="2">DUF1996 domain-containing protein</fullName>
    </recommendedName>
</protein>
<gene>
    <name evidence="3" type="ORF">B0T16DRAFT_367087</name>
</gene>
<dbReference type="AlphaFoldDB" id="A0AA40CTR6"/>
<feature type="chain" id="PRO_5041335808" description="DUF1996 domain-containing protein" evidence="1">
    <location>
        <begin position="21"/>
        <end position="351"/>
    </location>
</feature>